<keyword evidence="3" id="KW-1185">Reference proteome</keyword>
<comment type="caution">
    <text evidence="2">The sequence shown here is derived from an EMBL/GenBank/DDBJ whole genome shotgun (WGS) entry which is preliminary data.</text>
</comment>
<evidence type="ECO:0000256" key="1">
    <source>
        <dbReference type="SAM" id="MobiDB-lite"/>
    </source>
</evidence>
<name>A0ABU6YVA2_9FABA</name>
<gene>
    <name evidence="2" type="ORF">PIB30_092916</name>
</gene>
<evidence type="ECO:0000313" key="2">
    <source>
        <dbReference type="EMBL" id="MED6213401.1"/>
    </source>
</evidence>
<reference evidence="2 3" key="1">
    <citation type="journal article" date="2023" name="Plants (Basel)">
        <title>Bridging the Gap: Combining Genomics and Transcriptomics Approaches to Understand Stylosanthes scabra, an Orphan Legume from the Brazilian Caatinga.</title>
        <authorList>
            <person name="Ferreira-Neto J.R.C."/>
            <person name="da Silva M.D."/>
            <person name="Binneck E."/>
            <person name="de Melo N.F."/>
            <person name="da Silva R.H."/>
            <person name="de Melo A.L.T.M."/>
            <person name="Pandolfi V."/>
            <person name="Bustamante F.O."/>
            <person name="Brasileiro-Vidal A.C."/>
            <person name="Benko-Iseppon A.M."/>
        </authorList>
    </citation>
    <scope>NUCLEOTIDE SEQUENCE [LARGE SCALE GENOMIC DNA]</scope>
    <source>
        <tissue evidence="2">Leaves</tissue>
    </source>
</reference>
<proteinExistence type="predicted"/>
<dbReference type="InterPro" id="IPR037766">
    <property type="entry name" value="FHY1"/>
</dbReference>
<evidence type="ECO:0000313" key="3">
    <source>
        <dbReference type="Proteomes" id="UP001341840"/>
    </source>
</evidence>
<dbReference type="EMBL" id="JASCZI010243604">
    <property type="protein sequence ID" value="MED6213401.1"/>
    <property type="molecule type" value="Genomic_DNA"/>
</dbReference>
<feature type="region of interest" description="Disordered" evidence="1">
    <location>
        <begin position="77"/>
        <end position="116"/>
    </location>
</feature>
<feature type="compositionally biased region" description="Basic and acidic residues" evidence="1">
    <location>
        <begin position="84"/>
        <end position="94"/>
    </location>
</feature>
<protein>
    <submittedName>
        <fullName evidence="2">Uncharacterized protein</fullName>
    </submittedName>
</protein>
<feature type="compositionally biased region" description="Polar residues" evidence="1">
    <location>
        <begin position="95"/>
        <end position="116"/>
    </location>
</feature>
<dbReference type="PANTHER" id="PTHR37723">
    <property type="entry name" value="PROTEIN FAR-RED ELONGATED HYPOCOTYL 1"/>
    <property type="match status" value="1"/>
</dbReference>
<dbReference type="PANTHER" id="PTHR37723:SF1">
    <property type="entry name" value="PROTEIN FAR-RED-ELONGATED HYPOCOTYL 1-LIKE"/>
    <property type="match status" value="1"/>
</dbReference>
<dbReference type="Proteomes" id="UP001341840">
    <property type="component" value="Unassembled WGS sequence"/>
</dbReference>
<organism evidence="2 3">
    <name type="scientific">Stylosanthes scabra</name>
    <dbReference type="NCBI Taxonomy" id="79078"/>
    <lineage>
        <taxon>Eukaryota</taxon>
        <taxon>Viridiplantae</taxon>
        <taxon>Streptophyta</taxon>
        <taxon>Embryophyta</taxon>
        <taxon>Tracheophyta</taxon>
        <taxon>Spermatophyta</taxon>
        <taxon>Magnoliopsida</taxon>
        <taxon>eudicotyledons</taxon>
        <taxon>Gunneridae</taxon>
        <taxon>Pentapetalae</taxon>
        <taxon>rosids</taxon>
        <taxon>fabids</taxon>
        <taxon>Fabales</taxon>
        <taxon>Fabaceae</taxon>
        <taxon>Papilionoideae</taxon>
        <taxon>50 kb inversion clade</taxon>
        <taxon>dalbergioids sensu lato</taxon>
        <taxon>Dalbergieae</taxon>
        <taxon>Pterocarpus clade</taxon>
        <taxon>Stylosanthes</taxon>
    </lineage>
</organism>
<sequence>MEADIDDPSHVNSYLVDGMHDTSIVEWSKKQKPQNDVFDLHRPKHKCWVTNTFAEEESRMFHEDPLLGSMQIHLLEGGTDPASLDDRSELESAKDSNSLMEDSNTAMSRNEGSQQTDQIYSNISDGIVEKSVSKELEDILYSESEDPFFLSPGIWSGEQEAQSSTRPPTIDQEFEQYFSMLML</sequence>
<accession>A0ABU6YVA2</accession>